<keyword evidence="4" id="KW-0418">Kinase</keyword>
<evidence type="ECO:0000256" key="7">
    <source>
        <dbReference type="SAM" id="MobiDB-lite"/>
    </source>
</evidence>
<sequence length="436" mass="48670">MRPTRPPIRAADHLWRRLYIRGVDDELEKLHGFRPGGYHPIHLQDELHDGQYRVIHKLGHGGYATVWLCRDQHVDAPSYVAVKILVASEAERDSRELLVTAKLKREGMDKIPAGQRLCLPLKQFASQSPNGTHICLVYPVLGPVVRDAANIFDDEEGAIEKLQEVSRQAIVALAALHDRGICHGELQSLDGLDEEQVLSLLGEPETTDVHIRTDSRPTPEMPHAPKYLVYPPDSGDVDLSTIAPRTQVIDFGQSFDTSQRPLPAAFGIPVNYAAPEVVLDSSGSTAMDLWSLGCTLYEIRLGRRLFDVFQLVSLRKVDYMDEISSLLGEPPERWAEYYLESDDESDTGATPSDPSSGDDGDACVEPQVERARSIKEKLAGCHDCTGPECVHPRFQLISEAEAATLADLLEKLLRYRPEERLSAQDALKHAWFHTQY</sequence>
<comment type="caution">
    <text evidence="9">The sequence shown here is derived from an EMBL/GenBank/DDBJ whole genome shotgun (WGS) entry which is preliminary data.</text>
</comment>
<dbReference type="GO" id="GO:0005634">
    <property type="term" value="C:nucleus"/>
    <property type="evidence" value="ECO:0007669"/>
    <property type="project" value="TreeGrafter"/>
</dbReference>
<dbReference type="PANTHER" id="PTHR45646:SF11">
    <property type="entry name" value="SERINE_THREONINE-PROTEIN KINASE DOA"/>
    <property type="match status" value="1"/>
</dbReference>
<evidence type="ECO:0000256" key="3">
    <source>
        <dbReference type="ARBA" id="ARBA00022741"/>
    </source>
</evidence>
<dbReference type="InterPro" id="IPR000719">
    <property type="entry name" value="Prot_kinase_dom"/>
</dbReference>
<dbReference type="Pfam" id="PF00069">
    <property type="entry name" value="Pkinase"/>
    <property type="match status" value="1"/>
</dbReference>
<dbReference type="InterPro" id="IPR011009">
    <property type="entry name" value="Kinase-like_dom_sf"/>
</dbReference>
<dbReference type="GO" id="GO:0004674">
    <property type="term" value="F:protein serine/threonine kinase activity"/>
    <property type="evidence" value="ECO:0007669"/>
    <property type="project" value="UniProtKB-KW"/>
</dbReference>
<keyword evidence="10" id="KW-1185">Reference proteome</keyword>
<dbReference type="SMART" id="SM00220">
    <property type="entry name" value="S_TKc"/>
    <property type="match status" value="1"/>
</dbReference>
<protein>
    <recommendedName>
        <fullName evidence="8">Protein kinase domain-containing protein</fullName>
    </recommendedName>
</protein>
<organism evidence="9 10">
    <name type="scientific">Tolypocladium capitatum</name>
    <dbReference type="NCBI Taxonomy" id="45235"/>
    <lineage>
        <taxon>Eukaryota</taxon>
        <taxon>Fungi</taxon>
        <taxon>Dikarya</taxon>
        <taxon>Ascomycota</taxon>
        <taxon>Pezizomycotina</taxon>
        <taxon>Sordariomycetes</taxon>
        <taxon>Hypocreomycetidae</taxon>
        <taxon>Hypocreales</taxon>
        <taxon>Ophiocordycipitaceae</taxon>
        <taxon>Tolypocladium</taxon>
    </lineage>
</organism>
<dbReference type="GO" id="GO:0005524">
    <property type="term" value="F:ATP binding"/>
    <property type="evidence" value="ECO:0007669"/>
    <property type="project" value="UniProtKB-UniRule"/>
</dbReference>
<evidence type="ECO:0000256" key="5">
    <source>
        <dbReference type="ARBA" id="ARBA00022840"/>
    </source>
</evidence>
<dbReference type="PROSITE" id="PS00107">
    <property type="entry name" value="PROTEIN_KINASE_ATP"/>
    <property type="match status" value="1"/>
</dbReference>
<dbReference type="SUPFAM" id="SSF56112">
    <property type="entry name" value="Protein kinase-like (PK-like)"/>
    <property type="match status" value="1"/>
</dbReference>
<keyword evidence="2" id="KW-0808">Transferase</keyword>
<evidence type="ECO:0000313" key="10">
    <source>
        <dbReference type="Proteomes" id="UP000236621"/>
    </source>
</evidence>
<dbReference type="Proteomes" id="UP000236621">
    <property type="component" value="Unassembled WGS sequence"/>
</dbReference>
<dbReference type="PROSITE" id="PS50011">
    <property type="entry name" value="PROTEIN_KINASE_DOM"/>
    <property type="match status" value="1"/>
</dbReference>
<keyword evidence="3 6" id="KW-0547">Nucleotide-binding</keyword>
<accession>A0A2K3Q8E1</accession>
<dbReference type="EMBL" id="NRSZ01001052">
    <property type="protein sequence ID" value="PNY23764.1"/>
    <property type="molecule type" value="Genomic_DNA"/>
</dbReference>
<evidence type="ECO:0000313" key="9">
    <source>
        <dbReference type="EMBL" id="PNY23764.1"/>
    </source>
</evidence>
<keyword evidence="1" id="KW-0723">Serine/threonine-protein kinase</keyword>
<proteinExistence type="predicted"/>
<name>A0A2K3Q8E1_9HYPO</name>
<gene>
    <name evidence="9" type="ORF">TCAP_06303</name>
</gene>
<dbReference type="PANTHER" id="PTHR45646">
    <property type="entry name" value="SERINE/THREONINE-PROTEIN KINASE DOA-RELATED"/>
    <property type="match status" value="1"/>
</dbReference>
<dbReference type="Gene3D" id="1.10.510.10">
    <property type="entry name" value="Transferase(Phosphotransferase) domain 1"/>
    <property type="match status" value="1"/>
</dbReference>
<dbReference type="InterPro" id="IPR051175">
    <property type="entry name" value="CLK_kinases"/>
</dbReference>
<feature type="binding site" evidence="6">
    <location>
        <position position="83"/>
    </location>
    <ligand>
        <name>ATP</name>
        <dbReference type="ChEBI" id="CHEBI:30616"/>
    </ligand>
</feature>
<reference evidence="9 10" key="1">
    <citation type="submission" date="2017-08" db="EMBL/GenBank/DDBJ databases">
        <title>Harnessing the power of phylogenomics to disentangle the directionality and signatures of interkingdom host jumping in the parasitic fungal genus Tolypocladium.</title>
        <authorList>
            <person name="Quandt C.A."/>
            <person name="Patterson W."/>
            <person name="Spatafora J.W."/>
        </authorList>
    </citation>
    <scope>NUCLEOTIDE SEQUENCE [LARGE SCALE GENOMIC DNA]</scope>
    <source>
        <strain evidence="9 10">CBS 113982</strain>
    </source>
</reference>
<dbReference type="OrthoDB" id="5979581at2759"/>
<dbReference type="STRING" id="45235.A0A2K3Q8E1"/>
<evidence type="ECO:0000256" key="4">
    <source>
        <dbReference type="ARBA" id="ARBA00022777"/>
    </source>
</evidence>
<evidence type="ECO:0000259" key="8">
    <source>
        <dbReference type="PROSITE" id="PS50011"/>
    </source>
</evidence>
<dbReference type="AlphaFoldDB" id="A0A2K3Q8E1"/>
<dbReference type="InterPro" id="IPR017441">
    <property type="entry name" value="Protein_kinase_ATP_BS"/>
</dbReference>
<evidence type="ECO:0000256" key="2">
    <source>
        <dbReference type="ARBA" id="ARBA00022679"/>
    </source>
</evidence>
<feature type="region of interest" description="Disordered" evidence="7">
    <location>
        <begin position="341"/>
        <end position="363"/>
    </location>
</feature>
<evidence type="ECO:0000256" key="6">
    <source>
        <dbReference type="PROSITE-ProRule" id="PRU10141"/>
    </source>
</evidence>
<evidence type="ECO:0000256" key="1">
    <source>
        <dbReference type="ARBA" id="ARBA00022527"/>
    </source>
</evidence>
<feature type="domain" description="Protein kinase" evidence="8">
    <location>
        <begin position="52"/>
        <end position="432"/>
    </location>
</feature>
<keyword evidence="5 6" id="KW-0067">ATP-binding</keyword>
<dbReference type="Gene3D" id="3.30.200.20">
    <property type="entry name" value="Phosphorylase Kinase, domain 1"/>
    <property type="match status" value="1"/>
</dbReference>